<proteinExistence type="inferred from homology"/>
<keyword evidence="3" id="KW-1185">Reference proteome</keyword>
<evidence type="ECO:0000256" key="1">
    <source>
        <dbReference type="ARBA" id="ARBA00006479"/>
    </source>
</evidence>
<dbReference type="Pfam" id="PF00480">
    <property type="entry name" value="ROK"/>
    <property type="match status" value="1"/>
</dbReference>
<dbReference type="InterPro" id="IPR043129">
    <property type="entry name" value="ATPase_NBD"/>
</dbReference>
<evidence type="ECO:0000313" key="3">
    <source>
        <dbReference type="Proteomes" id="UP000292935"/>
    </source>
</evidence>
<dbReference type="AlphaFoldDB" id="A0A4Q2JKS6"/>
<organism evidence="2 3">
    <name type="scientific">Agromyces fucosus</name>
    <dbReference type="NCBI Taxonomy" id="41985"/>
    <lineage>
        <taxon>Bacteria</taxon>
        <taxon>Bacillati</taxon>
        <taxon>Actinomycetota</taxon>
        <taxon>Actinomycetes</taxon>
        <taxon>Micrococcales</taxon>
        <taxon>Microbacteriaceae</taxon>
        <taxon>Agromyces</taxon>
    </lineage>
</organism>
<protein>
    <submittedName>
        <fullName evidence="2">ROK family protein</fullName>
    </submittedName>
</protein>
<dbReference type="OrthoDB" id="9810372at2"/>
<dbReference type="PANTHER" id="PTHR18964:SF149">
    <property type="entry name" value="BIFUNCTIONAL UDP-N-ACETYLGLUCOSAMINE 2-EPIMERASE_N-ACETYLMANNOSAMINE KINASE"/>
    <property type="match status" value="1"/>
</dbReference>
<accession>A0A4Q2JKS6</accession>
<dbReference type="PANTHER" id="PTHR18964">
    <property type="entry name" value="ROK (REPRESSOR, ORF, KINASE) FAMILY"/>
    <property type="match status" value="1"/>
</dbReference>
<gene>
    <name evidence="2" type="ORF">ESP57_06865</name>
</gene>
<evidence type="ECO:0000313" key="2">
    <source>
        <dbReference type="EMBL" id="RXZ48711.1"/>
    </source>
</evidence>
<dbReference type="InterPro" id="IPR000600">
    <property type="entry name" value="ROK"/>
</dbReference>
<dbReference type="RefSeq" id="WP_056005136.1">
    <property type="nucleotide sequence ID" value="NZ_SDPO01000002.1"/>
</dbReference>
<name>A0A4Q2JKS6_9MICO</name>
<comment type="caution">
    <text evidence="2">The sequence shown here is derived from an EMBL/GenBank/DDBJ whole genome shotgun (WGS) entry which is preliminary data.</text>
</comment>
<comment type="similarity">
    <text evidence="1">Belongs to the ROK (NagC/XylR) family.</text>
</comment>
<dbReference type="EMBL" id="SDPO01000002">
    <property type="protein sequence ID" value="RXZ48711.1"/>
    <property type="molecule type" value="Genomic_DNA"/>
</dbReference>
<dbReference type="Proteomes" id="UP000292935">
    <property type="component" value="Unassembled WGS sequence"/>
</dbReference>
<sequence length="299" mass="30314">MTFSPIGATTPRFVGIDIGGTKVRAIVADAECRRLADATEPTSQDVLAQVRRLVVELGEGAAAAVGIGVPGTVDPLSGIVSKVPNVAALDGLPLARQLALEFGIPVAVENDLIAAALAELQVGGHGDSMVAVIAAGTGIGLGLVYRGELVRGARGAAGEIADIPLDGGGVLEDRLSIRGLIAGYRRAGGPVDHGVPEILARAERHDPAAFAAVDEYARMLAFAVRTVVAVVDPARVVLTGGLGSSDLVVGRLRLHLDESMSRRVTASELGADSPAHGAMLLALNAVSSPVPVATSSTIT</sequence>
<dbReference type="Gene3D" id="3.30.420.40">
    <property type="match status" value="2"/>
</dbReference>
<dbReference type="SUPFAM" id="SSF53067">
    <property type="entry name" value="Actin-like ATPase domain"/>
    <property type="match status" value="1"/>
</dbReference>
<reference evidence="2 3" key="1">
    <citation type="submission" date="2019-01" db="EMBL/GenBank/DDBJ databases">
        <authorList>
            <person name="Li J."/>
        </authorList>
    </citation>
    <scope>NUCLEOTIDE SEQUENCE [LARGE SCALE GENOMIC DNA]</scope>
    <source>
        <strain evidence="2 3">CCUG 35506</strain>
    </source>
</reference>